<feature type="region of interest" description="Disordered" evidence="1">
    <location>
        <begin position="19"/>
        <end position="81"/>
    </location>
</feature>
<protein>
    <submittedName>
        <fullName evidence="3">Uncharacterized protein</fullName>
    </submittedName>
</protein>
<evidence type="ECO:0000256" key="1">
    <source>
        <dbReference type="SAM" id="MobiDB-lite"/>
    </source>
</evidence>
<evidence type="ECO:0000313" key="2">
    <source>
        <dbReference type="Proteomes" id="UP000887540"/>
    </source>
</evidence>
<feature type="compositionally biased region" description="Polar residues" evidence="1">
    <location>
        <begin position="62"/>
        <end position="73"/>
    </location>
</feature>
<dbReference type="WBParaSite" id="ACRNAN_scaffold15573.g30028.t1">
    <property type="protein sequence ID" value="ACRNAN_scaffold15573.g30028.t1"/>
    <property type="gene ID" value="ACRNAN_scaffold15573.g30028"/>
</dbReference>
<reference evidence="3" key="1">
    <citation type="submission" date="2022-11" db="UniProtKB">
        <authorList>
            <consortium name="WormBaseParasite"/>
        </authorList>
    </citation>
    <scope>IDENTIFICATION</scope>
</reference>
<feature type="compositionally biased region" description="Low complexity" evidence="1">
    <location>
        <begin position="28"/>
        <end position="39"/>
    </location>
</feature>
<sequence>MEDLDSYDLEMLFHSLDIDMESQPQDDTVSTTSPTVGSGYESPGTFNPIVGAERASADTVGSDMNSSMLSSPPWSLIGKSY</sequence>
<organism evidence="2 3">
    <name type="scientific">Acrobeloides nanus</name>
    <dbReference type="NCBI Taxonomy" id="290746"/>
    <lineage>
        <taxon>Eukaryota</taxon>
        <taxon>Metazoa</taxon>
        <taxon>Ecdysozoa</taxon>
        <taxon>Nematoda</taxon>
        <taxon>Chromadorea</taxon>
        <taxon>Rhabditida</taxon>
        <taxon>Tylenchina</taxon>
        <taxon>Cephalobomorpha</taxon>
        <taxon>Cephaloboidea</taxon>
        <taxon>Cephalobidae</taxon>
        <taxon>Acrobeloides</taxon>
    </lineage>
</organism>
<evidence type="ECO:0000313" key="3">
    <source>
        <dbReference type="WBParaSite" id="ACRNAN_scaffold15573.g30028.t1"/>
    </source>
</evidence>
<name>A0A914CXK6_9BILA</name>
<keyword evidence="2" id="KW-1185">Reference proteome</keyword>
<proteinExistence type="predicted"/>
<dbReference type="Proteomes" id="UP000887540">
    <property type="component" value="Unplaced"/>
</dbReference>
<accession>A0A914CXK6</accession>
<dbReference type="AlphaFoldDB" id="A0A914CXK6"/>